<dbReference type="GO" id="GO:0043527">
    <property type="term" value="C:tRNA methyltransferase complex"/>
    <property type="evidence" value="ECO:0007669"/>
    <property type="project" value="TreeGrafter"/>
</dbReference>
<dbReference type="HOGENOM" id="CLU_022082_0_0_1"/>
<evidence type="ECO:0000256" key="6">
    <source>
        <dbReference type="PROSITE-ProRule" id="PRU00221"/>
    </source>
</evidence>
<feature type="compositionally biased region" description="Acidic residues" evidence="7">
    <location>
        <begin position="233"/>
        <end position="259"/>
    </location>
</feature>
<keyword evidence="9" id="KW-1185">Reference proteome</keyword>
<keyword evidence="5" id="KW-0539">Nucleus</keyword>
<dbReference type="SMART" id="SM00320">
    <property type="entry name" value="WD40"/>
    <property type="match status" value="2"/>
</dbReference>
<dbReference type="Pfam" id="PF00400">
    <property type="entry name" value="WD40"/>
    <property type="match status" value="1"/>
</dbReference>
<dbReference type="InterPro" id="IPR028884">
    <property type="entry name" value="Trm82"/>
</dbReference>
<keyword evidence="4" id="KW-0677">Repeat</keyword>
<feature type="repeat" description="WD" evidence="6">
    <location>
        <begin position="101"/>
        <end position="131"/>
    </location>
</feature>
<accession>A0A0C3MK77</accession>
<name>A0A0C3MK77_9AGAM</name>
<dbReference type="PANTHER" id="PTHR16288">
    <property type="entry name" value="WD40 REPEAT PROTEIN 4"/>
    <property type="match status" value="1"/>
</dbReference>
<gene>
    <name evidence="8" type="ORF">M407DRAFT_17024</name>
</gene>
<evidence type="ECO:0000313" key="8">
    <source>
        <dbReference type="EMBL" id="KIO34112.1"/>
    </source>
</evidence>
<evidence type="ECO:0000313" key="9">
    <source>
        <dbReference type="Proteomes" id="UP000054248"/>
    </source>
</evidence>
<comment type="subcellular location">
    <subcellularLocation>
        <location evidence="1">Nucleus</location>
    </subcellularLocation>
</comment>
<evidence type="ECO:0000256" key="5">
    <source>
        <dbReference type="ARBA" id="ARBA00023242"/>
    </source>
</evidence>
<dbReference type="STRING" id="1051891.A0A0C3MK77"/>
<reference evidence="9" key="2">
    <citation type="submission" date="2015-01" db="EMBL/GenBank/DDBJ databases">
        <title>Evolutionary Origins and Diversification of the Mycorrhizal Mutualists.</title>
        <authorList>
            <consortium name="DOE Joint Genome Institute"/>
            <consortium name="Mycorrhizal Genomics Consortium"/>
            <person name="Kohler A."/>
            <person name="Kuo A."/>
            <person name="Nagy L.G."/>
            <person name="Floudas D."/>
            <person name="Copeland A."/>
            <person name="Barry K.W."/>
            <person name="Cichocki N."/>
            <person name="Veneault-Fourrey C."/>
            <person name="LaButti K."/>
            <person name="Lindquist E.A."/>
            <person name="Lipzen A."/>
            <person name="Lundell T."/>
            <person name="Morin E."/>
            <person name="Murat C."/>
            <person name="Riley R."/>
            <person name="Ohm R."/>
            <person name="Sun H."/>
            <person name="Tunlid A."/>
            <person name="Henrissat B."/>
            <person name="Grigoriev I.V."/>
            <person name="Hibbett D.S."/>
            <person name="Martin F."/>
        </authorList>
    </citation>
    <scope>NUCLEOTIDE SEQUENCE [LARGE SCALE GENOMIC DNA]</scope>
    <source>
        <strain evidence="9">MUT 4182</strain>
    </source>
</reference>
<reference evidence="8 9" key="1">
    <citation type="submission" date="2014-04" db="EMBL/GenBank/DDBJ databases">
        <authorList>
            <consortium name="DOE Joint Genome Institute"/>
            <person name="Kuo A."/>
            <person name="Girlanda M."/>
            <person name="Perotto S."/>
            <person name="Kohler A."/>
            <person name="Nagy L.G."/>
            <person name="Floudas D."/>
            <person name="Copeland A."/>
            <person name="Barry K.W."/>
            <person name="Cichocki N."/>
            <person name="Veneault-Fourrey C."/>
            <person name="LaButti K."/>
            <person name="Lindquist E.A."/>
            <person name="Lipzen A."/>
            <person name="Lundell T."/>
            <person name="Morin E."/>
            <person name="Murat C."/>
            <person name="Sun H."/>
            <person name="Tunlid A."/>
            <person name="Henrissat B."/>
            <person name="Grigoriev I.V."/>
            <person name="Hibbett D.S."/>
            <person name="Martin F."/>
            <person name="Nordberg H.P."/>
            <person name="Cantor M.N."/>
            <person name="Hua S.X."/>
        </authorList>
    </citation>
    <scope>NUCLEOTIDE SEQUENCE [LARGE SCALE GENOMIC DNA]</scope>
    <source>
        <strain evidence="8 9">MUT 4182</strain>
    </source>
</reference>
<sequence length="317" mass="34513">MLNVWVLGEESETGLAVTQESSREIPKKSSEIHLASDGKTILASDKFGDIYRYPVVPPPTSESVSDPSRTQGPSEPPSSTKGKKKRGQQPSEEKPRHGELILGHTSVITSFTLTPQDDFVVSGDRDEHIRISWFPEGYNIERFCMGHLKYISALHIPQSSPNTLISGGGDPELFVWDWTNGALLQKVSVTDKVKPLAKVKGGRRAFHRLARRPDGEGLSRKSKRGKGKLKQDPEEDEADVGDVQEDGEDEEDDAAGDDVDSSKPDAGQTSMPAPMPAQPGETKLLHKFDPNAESFVVGRIGSTMIGSEKLVLFSAVG</sequence>
<dbReference type="OrthoDB" id="339900at2759"/>
<dbReference type="PROSITE" id="PS50082">
    <property type="entry name" value="WD_REPEATS_2"/>
    <property type="match status" value="2"/>
</dbReference>
<keyword evidence="2 6" id="KW-0853">WD repeat</keyword>
<evidence type="ECO:0000256" key="7">
    <source>
        <dbReference type="SAM" id="MobiDB-lite"/>
    </source>
</evidence>
<proteinExistence type="predicted"/>
<dbReference type="EMBL" id="KN822944">
    <property type="protein sequence ID" value="KIO34112.1"/>
    <property type="molecule type" value="Genomic_DNA"/>
</dbReference>
<organism evidence="8 9">
    <name type="scientific">Tulasnella calospora MUT 4182</name>
    <dbReference type="NCBI Taxonomy" id="1051891"/>
    <lineage>
        <taxon>Eukaryota</taxon>
        <taxon>Fungi</taxon>
        <taxon>Dikarya</taxon>
        <taxon>Basidiomycota</taxon>
        <taxon>Agaricomycotina</taxon>
        <taxon>Agaricomycetes</taxon>
        <taxon>Cantharellales</taxon>
        <taxon>Tulasnellaceae</taxon>
        <taxon>Tulasnella</taxon>
    </lineage>
</organism>
<feature type="region of interest" description="Disordered" evidence="7">
    <location>
        <begin position="1"/>
        <end position="31"/>
    </location>
</feature>
<dbReference type="Gene3D" id="2.130.10.10">
    <property type="entry name" value="YVTN repeat-like/Quinoprotein amine dehydrogenase"/>
    <property type="match status" value="1"/>
</dbReference>
<dbReference type="InterPro" id="IPR001680">
    <property type="entry name" value="WD40_rpt"/>
</dbReference>
<feature type="repeat" description="WD" evidence="6">
    <location>
        <begin position="144"/>
        <end position="186"/>
    </location>
</feature>
<dbReference type="PANTHER" id="PTHR16288:SF0">
    <property type="entry name" value="TRNA (GUANINE-N(7)-)-METHYLTRANSFERASE NON-CATALYTIC SUBUNIT WDR4"/>
    <property type="match status" value="1"/>
</dbReference>
<keyword evidence="3" id="KW-0819">tRNA processing</keyword>
<feature type="region of interest" description="Disordered" evidence="7">
    <location>
        <begin position="204"/>
        <end position="283"/>
    </location>
</feature>
<dbReference type="GO" id="GO:0006400">
    <property type="term" value="P:tRNA modification"/>
    <property type="evidence" value="ECO:0007669"/>
    <property type="project" value="TreeGrafter"/>
</dbReference>
<dbReference type="SUPFAM" id="SSF50978">
    <property type="entry name" value="WD40 repeat-like"/>
    <property type="match status" value="1"/>
</dbReference>
<protein>
    <submittedName>
        <fullName evidence="8">Uncharacterized protein</fullName>
    </submittedName>
</protein>
<evidence type="ECO:0000256" key="2">
    <source>
        <dbReference type="ARBA" id="ARBA00022574"/>
    </source>
</evidence>
<dbReference type="GO" id="GO:0005829">
    <property type="term" value="C:cytosol"/>
    <property type="evidence" value="ECO:0007669"/>
    <property type="project" value="TreeGrafter"/>
</dbReference>
<feature type="compositionally biased region" description="Polar residues" evidence="7">
    <location>
        <begin position="69"/>
        <end position="80"/>
    </location>
</feature>
<evidence type="ECO:0000256" key="4">
    <source>
        <dbReference type="ARBA" id="ARBA00022737"/>
    </source>
</evidence>
<dbReference type="AlphaFoldDB" id="A0A0C3MK77"/>
<dbReference type="Proteomes" id="UP000054248">
    <property type="component" value="Unassembled WGS sequence"/>
</dbReference>
<feature type="compositionally biased region" description="Basic and acidic residues" evidence="7">
    <location>
        <begin position="21"/>
        <end position="31"/>
    </location>
</feature>
<dbReference type="InterPro" id="IPR015943">
    <property type="entry name" value="WD40/YVTN_repeat-like_dom_sf"/>
</dbReference>
<evidence type="ECO:0000256" key="3">
    <source>
        <dbReference type="ARBA" id="ARBA00022694"/>
    </source>
</evidence>
<dbReference type="GO" id="GO:0036265">
    <property type="term" value="P:RNA (guanine-N7)-methylation"/>
    <property type="evidence" value="ECO:0007669"/>
    <property type="project" value="InterPro"/>
</dbReference>
<evidence type="ECO:0000256" key="1">
    <source>
        <dbReference type="ARBA" id="ARBA00004123"/>
    </source>
</evidence>
<feature type="region of interest" description="Disordered" evidence="7">
    <location>
        <begin position="54"/>
        <end position="100"/>
    </location>
</feature>
<dbReference type="GO" id="GO:0005634">
    <property type="term" value="C:nucleus"/>
    <property type="evidence" value="ECO:0007669"/>
    <property type="project" value="UniProtKB-SubCell"/>
</dbReference>
<dbReference type="InterPro" id="IPR036322">
    <property type="entry name" value="WD40_repeat_dom_sf"/>
</dbReference>